<gene>
    <name evidence="4" type="ORF">OIDMADRAFT_29274</name>
</gene>
<dbReference type="InterPro" id="IPR002347">
    <property type="entry name" value="SDR_fam"/>
</dbReference>
<reference evidence="5" key="2">
    <citation type="submission" date="2015-01" db="EMBL/GenBank/DDBJ databases">
        <title>Evolutionary Origins and Diversification of the Mycorrhizal Mutualists.</title>
        <authorList>
            <consortium name="DOE Joint Genome Institute"/>
            <consortium name="Mycorrhizal Genomics Consortium"/>
            <person name="Kohler A."/>
            <person name="Kuo A."/>
            <person name="Nagy L.G."/>
            <person name="Floudas D."/>
            <person name="Copeland A."/>
            <person name="Barry K.W."/>
            <person name="Cichocki N."/>
            <person name="Veneault-Fourrey C."/>
            <person name="LaButti K."/>
            <person name="Lindquist E.A."/>
            <person name="Lipzen A."/>
            <person name="Lundell T."/>
            <person name="Morin E."/>
            <person name="Murat C."/>
            <person name="Riley R."/>
            <person name="Ohm R."/>
            <person name="Sun H."/>
            <person name="Tunlid A."/>
            <person name="Henrissat B."/>
            <person name="Grigoriev I.V."/>
            <person name="Hibbett D.S."/>
            <person name="Martin F."/>
        </authorList>
    </citation>
    <scope>NUCLEOTIDE SEQUENCE [LARGE SCALE GENOMIC DNA]</scope>
    <source>
        <strain evidence="5">Zn</strain>
    </source>
</reference>
<evidence type="ECO:0000313" key="5">
    <source>
        <dbReference type="Proteomes" id="UP000054321"/>
    </source>
</evidence>
<keyword evidence="2" id="KW-0521">NADP</keyword>
<dbReference type="PRINTS" id="PR00081">
    <property type="entry name" value="GDHRDH"/>
</dbReference>
<dbReference type="CDD" id="cd05327">
    <property type="entry name" value="retinol-DH_like_SDR_c_like"/>
    <property type="match status" value="1"/>
</dbReference>
<evidence type="ECO:0000256" key="2">
    <source>
        <dbReference type="ARBA" id="ARBA00022857"/>
    </source>
</evidence>
<name>A0A0C3GVP3_OIDMZ</name>
<organism evidence="4 5">
    <name type="scientific">Oidiodendron maius (strain Zn)</name>
    <dbReference type="NCBI Taxonomy" id="913774"/>
    <lineage>
        <taxon>Eukaryota</taxon>
        <taxon>Fungi</taxon>
        <taxon>Dikarya</taxon>
        <taxon>Ascomycota</taxon>
        <taxon>Pezizomycotina</taxon>
        <taxon>Leotiomycetes</taxon>
        <taxon>Leotiomycetes incertae sedis</taxon>
        <taxon>Myxotrichaceae</taxon>
        <taxon>Oidiodendron</taxon>
    </lineage>
</organism>
<accession>A0A0C3GVP3</accession>
<protein>
    <recommendedName>
        <fullName evidence="6">NAD(P)-binding protein</fullName>
    </recommendedName>
</protein>
<sequence>MSKFEPSQLPNLAGQVAIVTGGHSGLFVLLPILQNMLTKSSGPGTTTELLRHGATVYIASRSRDKGEAAIKLLKLEQPTADVHLLICDLGDLESVKSAAAEFIQQEHRLHILVNNAGVMCTPYSETKQGFETQFQTNYLSHYLLTRQLLPILMSTAETSPKGMVRIVNVSSDGHAKLAPKEGILFVDKCRAKDVSTWTRYGMSKLANILHTKELARRYGASGVIAVCLHPGTVKTNLSQGPRNSTPLYRLIQPLVELGAPGPERGAWPLLWCAASSTLTVEDNGSYFLPIGKKTPASKSGEDKVLAGRLWDWTEKELANAGV</sequence>
<dbReference type="FunCoup" id="A0A0C3GVP3">
    <property type="interactions" value="294"/>
</dbReference>
<evidence type="ECO:0000313" key="4">
    <source>
        <dbReference type="EMBL" id="KIN00141.1"/>
    </source>
</evidence>
<dbReference type="PANTHER" id="PTHR24320">
    <property type="entry name" value="RETINOL DEHYDROGENASE"/>
    <property type="match status" value="1"/>
</dbReference>
<evidence type="ECO:0008006" key="6">
    <source>
        <dbReference type="Google" id="ProtNLM"/>
    </source>
</evidence>
<dbReference type="GO" id="GO:0016491">
    <property type="term" value="F:oxidoreductase activity"/>
    <property type="evidence" value="ECO:0007669"/>
    <property type="project" value="UniProtKB-KW"/>
</dbReference>
<dbReference type="STRING" id="913774.A0A0C3GVP3"/>
<comment type="similarity">
    <text evidence="1">Belongs to the short-chain dehydrogenases/reductases (SDR) family.</text>
</comment>
<keyword evidence="3" id="KW-0560">Oxidoreductase</keyword>
<dbReference type="EMBL" id="KN832877">
    <property type="protein sequence ID" value="KIN00141.1"/>
    <property type="molecule type" value="Genomic_DNA"/>
</dbReference>
<dbReference type="PANTHER" id="PTHR24320:SF282">
    <property type="entry name" value="WW DOMAIN-CONTAINING OXIDOREDUCTASE"/>
    <property type="match status" value="1"/>
</dbReference>
<keyword evidence="5" id="KW-1185">Reference proteome</keyword>
<dbReference type="Proteomes" id="UP000054321">
    <property type="component" value="Unassembled WGS sequence"/>
</dbReference>
<dbReference type="InterPro" id="IPR036291">
    <property type="entry name" value="NAD(P)-bd_dom_sf"/>
</dbReference>
<evidence type="ECO:0000256" key="3">
    <source>
        <dbReference type="ARBA" id="ARBA00023002"/>
    </source>
</evidence>
<dbReference type="HOGENOM" id="CLU_010194_44_6_1"/>
<dbReference type="OrthoDB" id="191139at2759"/>
<evidence type="ECO:0000256" key="1">
    <source>
        <dbReference type="ARBA" id="ARBA00006484"/>
    </source>
</evidence>
<proteinExistence type="inferred from homology"/>
<dbReference type="InParanoid" id="A0A0C3GVP3"/>
<dbReference type="Gene3D" id="3.40.50.720">
    <property type="entry name" value="NAD(P)-binding Rossmann-like Domain"/>
    <property type="match status" value="1"/>
</dbReference>
<dbReference type="SUPFAM" id="SSF51735">
    <property type="entry name" value="NAD(P)-binding Rossmann-fold domains"/>
    <property type="match status" value="1"/>
</dbReference>
<reference evidence="4 5" key="1">
    <citation type="submission" date="2014-04" db="EMBL/GenBank/DDBJ databases">
        <authorList>
            <consortium name="DOE Joint Genome Institute"/>
            <person name="Kuo A."/>
            <person name="Martino E."/>
            <person name="Perotto S."/>
            <person name="Kohler A."/>
            <person name="Nagy L.G."/>
            <person name="Floudas D."/>
            <person name="Copeland A."/>
            <person name="Barry K.W."/>
            <person name="Cichocki N."/>
            <person name="Veneault-Fourrey C."/>
            <person name="LaButti K."/>
            <person name="Lindquist E.A."/>
            <person name="Lipzen A."/>
            <person name="Lundell T."/>
            <person name="Morin E."/>
            <person name="Murat C."/>
            <person name="Sun H."/>
            <person name="Tunlid A."/>
            <person name="Henrissat B."/>
            <person name="Grigoriev I.V."/>
            <person name="Hibbett D.S."/>
            <person name="Martin F."/>
            <person name="Nordberg H.P."/>
            <person name="Cantor M.N."/>
            <person name="Hua S.X."/>
        </authorList>
    </citation>
    <scope>NUCLEOTIDE SEQUENCE [LARGE SCALE GENOMIC DNA]</scope>
    <source>
        <strain evidence="4 5">Zn</strain>
    </source>
</reference>
<dbReference type="Pfam" id="PF00106">
    <property type="entry name" value="adh_short"/>
    <property type="match status" value="1"/>
</dbReference>
<dbReference type="AlphaFoldDB" id="A0A0C3GVP3"/>